<gene>
    <name evidence="4" type="ORF">H0H26_11810</name>
</gene>
<protein>
    <submittedName>
        <fullName evidence="4">Phage integrase SAM-like domain-containing protein</fullName>
    </submittedName>
</protein>
<dbReference type="InterPro" id="IPR025269">
    <property type="entry name" value="SAM-like_dom"/>
</dbReference>
<evidence type="ECO:0000313" key="4">
    <source>
        <dbReference type="EMBL" id="QRE03558.1"/>
    </source>
</evidence>
<dbReference type="InterPro" id="IPR050090">
    <property type="entry name" value="Tyrosine_recombinase_XerCD"/>
</dbReference>
<dbReference type="SUPFAM" id="SSF56349">
    <property type="entry name" value="DNA breaking-rejoining enzymes"/>
    <property type="match status" value="1"/>
</dbReference>
<dbReference type="PANTHER" id="PTHR30349:SF64">
    <property type="entry name" value="PROPHAGE INTEGRASE INTD-RELATED"/>
    <property type="match status" value="1"/>
</dbReference>
<evidence type="ECO:0000259" key="2">
    <source>
        <dbReference type="Pfam" id="PF00589"/>
    </source>
</evidence>
<dbReference type="Proteomes" id="UP000596329">
    <property type="component" value="Chromosome"/>
</dbReference>
<feature type="domain" description="Tyr recombinase" evidence="2">
    <location>
        <begin position="234"/>
        <end position="412"/>
    </location>
</feature>
<dbReference type="GO" id="GO:0003677">
    <property type="term" value="F:DNA binding"/>
    <property type="evidence" value="ECO:0007669"/>
    <property type="project" value="InterPro"/>
</dbReference>
<keyword evidence="1" id="KW-0233">DNA recombination</keyword>
<dbReference type="InterPro" id="IPR002104">
    <property type="entry name" value="Integrase_catalytic"/>
</dbReference>
<sequence length="426" mass="49889">MATTNFRIQTKKNPANIYLRFCNGRNMEIETAIGVYVNPIHWDSKNQKIRNLIEIKNRDEINSKLAKLKIHIIDEFNVDFMSGEIINKNWLQQKASTFFNRPKGEEKKQNLDKNIYLTSFADWWLEEIAPTRKVNSNSCMAITTINHYKILNEIVKKFEGNKKIILKKLDSSILNSFSEYLTNQRYSKITASRMIGRLKFFCERAEEENIEVNKNYKQRVFIADETEEYKHPYLNEFEINKIFKYDFSQDDTLDNVRDNFIIGLWTGLRVSDFLKRLDVSNINDGFIEIKTEKTNTLVSLPIHKQVAQILNKRGGFLPSKISEQKFNNHIKTICLLCDIDEKMIGGIVKVDSKTKEKRKVIGLYEKYLLVTSHICRRSFATNLFGKIQNSDLMKLGGWASETMMLHYIKSTNKESAEKLKVLWDNQ</sequence>
<evidence type="ECO:0000256" key="1">
    <source>
        <dbReference type="ARBA" id="ARBA00023172"/>
    </source>
</evidence>
<dbReference type="EMBL" id="CP059075">
    <property type="protein sequence ID" value="QRE03558.1"/>
    <property type="molecule type" value="Genomic_DNA"/>
</dbReference>
<reference evidence="4 5" key="1">
    <citation type="submission" date="2020-07" db="EMBL/GenBank/DDBJ databases">
        <title>Genomic characterization of Flavobacterium psychrophilum strains.</title>
        <authorList>
            <person name="Castillo D."/>
            <person name="Jorgensen J."/>
            <person name="Middelboe M."/>
        </authorList>
    </citation>
    <scope>NUCLEOTIDE SEQUENCE [LARGE SCALE GENOMIC DNA]</scope>
    <source>
        <strain evidence="4 5">FPS-R7</strain>
    </source>
</reference>
<dbReference type="Gene3D" id="1.10.443.10">
    <property type="entry name" value="Intergrase catalytic core"/>
    <property type="match status" value="1"/>
</dbReference>
<feature type="domain" description="Phage integrase SAM-like" evidence="3">
    <location>
        <begin position="135"/>
        <end position="217"/>
    </location>
</feature>
<organism evidence="4 5">
    <name type="scientific">Flavobacterium psychrophilum</name>
    <dbReference type="NCBI Taxonomy" id="96345"/>
    <lineage>
        <taxon>Bacteria</taxon>
        <taxon>Pseudomonadati</taxon>
        <taxon>Bacteroidota</taxon>
        <taxon>Flavobacteriia</taxon>
        <taxon>Flavobacteriales</taxon>
        <taxon>Flavobacteriaceae</taxon>
        <taxon>Flavobacterium</taxon>
    </lineage>
</organism>
<evidence type="ECO:0000259" key="3">
    <source>
        <dbReference type="Pfam" id="PF13102"/>
    </source>
</evidence>
<dbReference type="RefSeq" id="WP_203095896.1">
    <property type="nucleotide sequence ID" value="NZ_CP059075.1"/>
</dbReference>
<proteinExistence type="predicted"/>
<dbReference type="Pfam" id="PF00589">
    <property type="entry name" value="Phage_integrase"/>
    <property type="match status" value="1"/>
</dbReference>
<dbReference type="AlphaFoldDB" id="A0A7U2R927"/>
<evidence type="ECO:0000313" key="5">
    <source>
        <dbReference type="Proteomes" id="UP000596329"/>
    </source>
</evidence>
<accession>A0A7U2R927</accession>
<dbReference type="InterPro" id="IPR013762">
    <property type="entry name" value="Integrase-like_cat_sf"/>
</dbReference>
<dbReference type="PANTHER" id="PTHR30349">
    <property type="entry name" value="PHAGE INTEGRASE-RELATED"/>
    <property type="match status" value="1"/>
</dbReference>
<dbReference type="GO" id="GO:0006310">
    <property type="term" value="P:DNA recombination"/>
    <property type="evidence" value="ECO:0007669"/>
    <property type="project" value="UniProtKB-KW"/>
</dbReference>
<dbReference type="Pfam" id="PF13102">
    <property type="entry name" value="Phage_int_SAM_5"/>
    <property type="match status" value="1"/>
</dbReference>
<name>A0A7U2R927_FLAPS</name>
<dbReference type="InterPro" id="IPR011010">
    <property type="entry name" value="DNA_brk_join_enz"/>
</dbReference>
<dbReference type="GO" id="GO:0015074">
    <property type="term" value="P:DNA integration"/>
    <property type="evidence" value="ECO:0007669"/>
    <property type="project" value="InterPro"/>
</dbReference>